<gene>
    <name evidence="2" type="ORF">HRJ53_21210</name>
</gene>
<dbReference type="PANTHER" id="PTHR30441:SF4">
    <property type="entry name" value="PROTEIN ASMA"/>
    <property type="match status" value="1"/>
</dbReference>
<dbReference type="EMBL" id="JACDQQ010002043">
    <property type="protein sequence ID" value="MBA0087512.1"/>
    <property type="molecule type" value="Genomic_DNA"/>
</dbReference>
<evidence type="ECO:0000313" key="2">
    <source>
        <dbReference type="EMBL" id="MBA0087512.1"/>
    </source>
</evidence>
<dbReference type="Pfam" id="PF05359">
    <property type="entry name" value="DUF748"/>
    <property type="match status" value="1"/>
</dbReference>
<name>A0A7V8SZB0_9BACT</name>
<evidence type="ECO:0000313" key="3">
    <source>
        <dbReference type="Proteomes" id="UP000567293"/>
    </source>
</evidence>
<reference evidence="2" key="1">
    <citation type="submission" date="2020-06" db="EMBL/GenBank/DDBJ databases">
        <title>Legume-microbial interactions unlock mineral nutrients during tropical forest succession.</title>
        <authorList>
            <person name="Epihov D.Z."/>
        </authorList>
    </citation>
    <scope>NUCLEOTIDE SEQUENCE [LARGE SCALE GENOMIC DNA]</scope>
    <source>
        <strain evidence="2">Pan2503</strain>
    </source>
</reference>
<dbReference type="PANTHER" id="PTHR30441">
    <property type="entry name" value="DUF748 DOMAIN-CONTAINING PROTEIN"/>
    <property type="match status" value="1"/>
</dbReference>
<dbReference type="InterPro" id="IPR052894">
    <property type="entry name" value="AsmA-related"/>
</dbReference>
<dbReference type="AlphaFoldDB" id="A0A7V8SZB0"/>
<organism evidence="2 3">
    <name type="scientific">Candidatus Acidiferrum panamense</name>
    <dbReference type="NCBI Taxonomy" id="2741543"/>
    <lineage>
        <taxon>Bacteria</taxon>
        <taxon>Pseudomonadati</taxon>
        <taxon>Acidobacteriota</taxon>
        <taxon>Terriglobia</taxon>
        <taxon>Candidatus Acidiferrales</taxon>
        <taxon>Candidatus Acidiferrum</taxon>
    </lineage>
</organism>
<dbReference type="GO" id="GO:0090313">
    <property type="term" value="P:regulation of protein targeting to membrane"/>
    <property type="evidence" value="ECO:0007669"/>
    <property type="project" value="TreeGrafter"/>
</dbReference>
<feature type="transmembrane region" description="Helical" evidence="1">
    <location>
        <begin position="12"/>
        <end position="33"/>
    </location>
</feature>
<keyword evidence="1" id="KW-0472">Membrane</keyword>
<proteinExistence type="predicted"/>
<keyword evidence="3" id="KW-1185">Reference proteome</keyword>
<feature type="non-terminal residue" evidence="2">
    <location>
        <position position="602"/>
    </location>
</feature>
<keyword evidence="1" id="KW-0812">Transmembrane</keyword>
<dbReference type="InterPro" id="IPR008023">
    <property type="entry name" value="DUF748"/>
</dbReference>
<protein>
    <recommendedName>
        <fullName evidence="4">AsmA-like C-terminal domain-containing protein</fullName>
    </recommendedName>
</protein>
<accession>A0A7V8SZB0</accession>
<keyword evidence="1" id="KW-1133">Transmembrane helix</keyword>
<dbReference type="Proteomes" id="UP000567293">
    <property type="component" value="Unassembled WGS sequence"/>
</dbReference>
<evidence type="ECO:0000256" key="1">
    <source>
        <dbReference type="SAM" id="Phobius"/>
    </source>
</evidence>
<dbReference type="GO" id="GO:0005886">
    <property type="term" value="C:plasma membrane"/>
    <property type="evidence" value="ECO:0007669"/>
    <property type="project" value="TreeGrafter"/>
</dbReference>
<comment type="caution">
    <text evidence="2">The sequence shown here is derived from an EMBL/GenBank/DDBJ whole genome shotgun (WGS) entry which is preliminary data.</text>
</comment>
<evidence type="ECO:0008006" key="4">
    <source>
        <dbReference type="Google" id="ProtNLM"/>
    </source>
</evidence>
<sequence>MTERRRHPIWSWVIHTPWVLAALGVLGVVSFFGSGSGNPLLERLLVSRLDRATGGKTELRSMSIRWLALRVTIRGLVIHGNEPAGTEPLFTAGEVQAALRIDSLWGRRVSLDELLLREPHVHILMGKNGSSNVPTPKRPASAKQRWKDTLFQLRIHRLLLEDGWLLYNDVKEPVTVHGGDLNFSLDAGGTPEHPLYLGNLEWSTVEFDSKRYLPLPVSVTAKFTLWRDGLALEQGVLTAGHSRLDAQAEMSDFADPKWNYRYRGWVELIDFRDTLRNPKIPTGRVDLHGEGQLSDGQLKGSGTYSTDDIALSYEIFHADGLISRGDYLMDNRGLEIPDFFAGAFGGTVSGRVDMQWEGWKFRSETHVANMQLAPILPSIEHRNFPVNELHWDARISADSLETWTGPFRNFEVSAKSVWDQPEQPAPHHEPVRGSWQLHYRYDPNTLFISAGQFETPSSHGTVDGLLAPRNSLLNVKFETQSLGTYKDFVNAIREVAPGSPEDAKPVSGRVKWDGKITGRSSGATFQGHLRAENARYDGAFADSLEGDLTYSPTELVLANGTVRQGQMQAVIEANFSLTKWNFRALNRWTADASFEKVPAESL</sequence>